<evidence type="ECO:0000313" key="2">
    <source>
        <dbReference type="EMBL" id="PRQ03980.1"/>
    </source>
</evidence>
<dbReference type="PANTHER" id="PTHR10953:SF102">
    <property type="entry name" value="ADENYLYLTRANSFERASE AND SULFURTRANSFERASE MOCS3"/>
    <property type="match status" value="1"/>
</dbReference>
<keyword evidence="2" id="KW-0808">Transferase</keyword>
<dbReference type="PANTHER" id="PTHR10953">
    <property type="entry name" value="UBIQUITIN-ACTIVATING ENZYME E1"/>
    <property type="match status" value="1"/>
</dbReference>
<reference evidence="2 3" key="1">
    <citation type="submission" date="2018-03" db="EMBL/GenBank/DDBJ databases">
        <title>Draft Genome Sequences of the Obligatory Marine Myxobacteria Enhygromyxa salina SWB007.</title>
        <authorList>
            <person name="Poehlein A."/>
            <person name="Moghaddam J.A."/>
            <person name="Harms H."/>
            <person name="Alanjari M."/>
            <person name="Koenig G.M."/>
            <person name="Daniel R."/>
            <person name="Schaeberle T.F."/>
        </authorList>
    </citation>
    <scope>NUCLEOTIDE SEQUENCE [LARGE SCALE GENOMIC DNA]</scope>
    <source>
        <strain evidence="2 3">SWB007</strain>
    </source>
</reference>
<dbReference type="GO" id="GO:0005737">
    <property type="term" value="C:cytoplasm"/>
    <property type="evidence" value="ECO:0007669"/>
    <property type="project" value="TreeGrafter"/>
</dbReference>
<proteinExistence type="predicted"/>
<evidence type="ECO:0000313" key="3">
    <source>
        <dbReference type="Proteomes" id="UP000238823"/>
    </source>
</evidence>
<organism evidence="2 3">
    <name type="scientific">Enhygromyxa salina</name>
    <dbReference type="NCBI Taxonomy" id="215803"/>
    <lineage>
        <taxon>Bacteria</taxon>
        <taxon>Pseudomonadati</taxon>
        <taxon>Myxococcota</taxon>
        <taxon>Polyangia</taxon>
        <taxon>Nannocystales</taxon>
        <taxon>Nannocystaceae</taxon>
        <taxon>Enhygromyxa</taxon>
    </lineage>
</organism>
<dbReference type="GO" id="GO:0061605">
    <property type="term" value="F:molybdopterin-synthase adenylyltransferase activity"/>
    <property type="evidence" value="ECO:0007669"/>
    <property type="project" value="UniProtKB-EC"/>
</dbReference>
<dbReference type="Proteomes" id="UP000238823">
    <property type="component" value="Unassembled WGS sequence"/>
</dbReference>
<feature type="domain" description="THIF-type NAD/FAD binding fold" evidence="1">
    <location>
        <begin position="4"/>
        <end position="233"/>
    </location>
</feature>
<dbReference type="EC" id="2.7.7.80" evidence="2"/>
<dbReference type="GO" id="GO:0004792">
    <property type="term" value="F:thiosulfate-cyanide sulfurtransferase activity"/>
    <property type="evidence" value="ECO:0007669"/>
    <property type="project" value="TreeGrafter"/>
</dbReference>
<dbReference type="AlphaFoldDB" id="A0A2S9YFU2"/>
<dbReference type="Gene3D" id="3.40.50.720">
    <property type="entry name" value="NAD(P)-binding Rossmann-like Domain"/>
    <property type="match status" value="1"/>
</dbReference>
<sequence>MISPMQFLVIGAGGLGCPALLGLQAGGARRITIVDDDHVDLSNLARQVLFSGADVGVSKVDAARQALLGRCRDSPPPAEITPLRRRLRADDLDGLLAELTAGSPRSWVVLECSDSPALKFAVHDACVRAGLRVVVGGVVGWHGQAMAVDPGQREAACYRCLFEAPPPPELAPACATVGVAGPVAGAVGHAMAGLAIGLAGPHALDRSPAGVCLHFDLLRGGVRRLAPTPRPSCVTCSTAIELHGGAPSPDHSPQDR</sequence>
<keyword evidence="2" id="KW-0548">Nucleotidyltransferase</keyword>
<dbReference type="InterPro" id="IPR045886">
    <property type="entry name" value="ThiF/MoeB/HesA"/>
</dbReference>
<evidence type="ECO:0000259" key="1">
    <source>
        <dbReference type="Pfam" id="PF00899"/>
    </source>
</evidence>
<comment type="caution">
    <text evidence="2">The sequence shown here is derived from an EMBL/GenBank/DDBJ whole genome shotgun (WGS) entry which is preliminary data.</text>
</comment>
<dbReference type="GO" id="GO:0008641">
    <property type="term" value="F:ubiquitin-like modifier activating enzyme activity"/>
    <property type="evidence" value="ECO:0007669"/>
    <property type="project" value="InterPro"/>
</dbReference>
<dbReference type="EMBL" id="PVNL01000105">
    <property type="protein sequence ID" value="PRQ03980.1"/>
    <property type="molecule type" value="Genomic_DNA"/>
</dbReference>
<dbReference type="Pfam" id="PF00899">
    <property type="entry name" value="ThiF"/>
    <property type="match status" value="1"/>
</dbReference>
<name>A0A2S9YFU2_9BACT</name>
<dbReference type="SUPFAM" id="SSF69572">
    <property type="entry name" value="Activating enzymes of the ubiquitin-like proteins"/>
    <property type="match status" value="1"/>
</dbReference>
<dbReference type="InterPro" id="IPR035985">
    <property type="entry name" value="Ubiquitin-activating_enz"/>
</dbReference>
<gene>
    <name evidence="2" type="primary">moeB</name>
    <name evidence="2" type="ORF">ENSA7_51770</name>
</gene>
<protein>
    <submittedName>
        <fullName evidence="2">Molybdopterin-synthase adenylyltransferase</fullName>
        <ecNumber evidence="2">2.7.7.80</ecNumber>
    </submittedName>
</protein>
<dbReference type="InterPro" id="IPR000594">
    <property type="entry name" value="ThiF_NAD_FAD-bd"/>
</dbReference>
<accession>A0A2S9YFU2</accession>